<proteinExistence type="predicted"/>
<organism evidence="2 3">
    <name type="scientific">Mycobacterium paraterrae</name>
    <dbReference type="NCBI Taxonomy" id="577492"/>
    <lineage>
        <taxon>Bacteria</taxon>
        <taxon>Bacillati</taxon>
        <taxon>Actinomycetota</taxon>
        <taxon>Actinomycetes</taxon>
        <taxon>Mycobacteriales</taxon>
        <taxon>Mycobacteriaceae</taxon>
        <taxon>Mycobacterium</taxon>
    </lineage>
</organism>
<evidence type="ECO:0008006" key="4">
    <source>
        <dbReference type="Google" id="ProtNLM"/>
    </source>
</evidence>
<dbReference type="EMBL" id="CP092488">
    <property type="protein sequence ID" value="UMB67736.1"/>
    <property type="molecule type" value="Genomic_DNA"/>
</dbReference>
<accession>A0ABY3VE77</accession>
<gene>
    <name evidence="2" type="ORF">MKK62_14645</name>
</gene>
<evidence type="ECO:0000256" key="1">
    <source>
        <dbReference type="SAM" id="SignalP"/>
    </source>
</evidence>
<evidence type="ECO:0000313" key="2">
    <source>
        <dbReference type="EMBL" id="UMB67736.1"/>
    </source>
</evidence>
<keyword evidence="3" id="KW-1185">Reference proteome</keyword>
<protein>
    <recommendedName>
        <fullName evidence="4">Chitin-binding type-2 domain-containing protein</fullName>
    </recommendedName>
</protein>
<feature type="signal peptide" evidence="1">
    <location>
        <begin position="1"/>
        <end position="29"/>
    </location>
</feature>
<sequence length="81" mass="8439">MKNLIGRLASALVLAAGAVAFATSATSWADPPANCEPGQYWDAYSNICRPLGQGPALNCPPGQWWDPNGNVCRELGHTAAG</sequence>
<dbReference type="RefSeq" id="WP_240258196.1">
    <property type="nucleotide sequence ID" value="NZ_CP092488.2"/>
</dbReference>
<evidence type="ECO:0000313" key="3">
    <source>
        <dbReference type="Proteomes" id="UP001055336"/>
    </source>
</evidence>
<feature type="chain" id="PRO_5045896404" description="Chitin-binding type-2 domain-containing protein" evidence="1">
    <location>
        <begin position="30"/>
        <end position="81"/>
    </location>
</feature>
<name>A0ABY3VE77_9MYCO</name>
<keyword evidence="1" id="KW-0732">Signal</keyword>
<dbReference type="Proteomes" id="UP001055336">
    <property type="component" value="Chromosome"/>
</dbReference>
<reference evidence="2" key="1">
    <citation type="submission" date="2022-08" db="EMBL/GenBank/DDBJ databases">
        <title>Whole genome sequencing of non-tuberculosis mycobacteria type-strains.</title>
        <authorList>
            <person name="Igarashi Y."/>
            <person name="Osugi A."/>
            <person name="Mitarai S."/>
        </authorList>
    </citation>
    <scope>NUCLEOTIDE SEQUENCE</scope>
    <source>
        <strain evidence="2">DSM 45127</strain>
    </source>
</reference>